<dbReference type="Pfam" id="PF01979">
    <property type="entry name" value="Amidohydro_1"/>
    <property type="match status" value="1"/>
</dbReference>
<keyword evidence="4" id="KW-1185">Reference proteome</keyword>
<dbReference type="PANTHER" id="PTHR43794:SF11">
    <property type="entry name" value="AMIDOHYDROLASE-RELATED DOMAIN-CONTAINING PROTEIN"/>
    <property type="match status" value="1"/>
</dbReference>
<dbReference type="PANTHER" id="PTHR43794">
    <property type="entry name" value="AMINOHYDROLASE SSNA-RELATED"/>
    <property type="match status" value="1"/>
</dbReference>
<dbReference type="Gene3D" id="3.20.20.140">
    <property type="entry name" value="Metal-dependent hydrolases"/>
    <property type="match status" value="2"/>
</dbReference>
<name>H1YGA7_9SPHI</name>
<dbReference type="Gene3D" id="2.30.40.10">
    <property type="entry name" value="Urease, subunit C, domain 1"/>
    <property type="match status" value="1"/>
</dbReference>
<dbReference type="InterPro" id="IPR032466">
    <property type="entry name" value="Metal_Hydrolase"/>
</dbReference>
<evidence type="ECO:0000256" key="1">
    <source>
        <dbReference type="ARBA" id="ARBA00022801"/>
    </source>
</evidence>
<dbReference type="InterPro" id="IPR011059">
    <property type="entry name" value="Metal-dep_hydrolase_composite"/>
</dbReference>
<dbReference type="HOGENOM" id="CLU_054741_0_0_10"/>
<dbReference type="EMBL" id="CM001403">
    <property type="protein sequence ID" value="EHQ27371.1"/>
    <property type="molecule type" value="Genomic_DNA"/>
</dbReference>
<dbReference type="SUPFAM" id="SSF51556">
    <property type="entry name" value="Metallo-dependent hydrolases"/>
    <property type="match status" value="1"/>
</dbReference>
<proteinExistence type="predicted"/>
<evidence type="ECO:0000313" key="4">
    <source>
        <dbReference type="Proteomes" id="UP000002774"/>
    </source>
</evidence>
<sequence>MVLSGLKLMGYKGVLNIQTRGKLISEVSDSLNGFAGDHEIIFANAMALPGLINSHDHLDFNLFPQLGDQIYSNYVEWGETIHLHHKEQINKVLKVPAALRAQWGIYKNLLCGVTTVVDHGKKQYKDRPLITVFDRCQSLHSVKLEKRWRLRLNNPFKMNVPAVIHIGEGTDQASADEIDELICQNKLRRKIIGVHGVAMNEQQAQHFKALVWCLQTNYFLLNRTASVNKLKATVPILFGTDSTLTANWDIWDHIRMTKKTAFLTDDELYQSLTSTAAKIWNINSGNIARGKLADIVVVDQSDGDDLTSFFKIEPEAILMVMHQGEIRLFDEILFGQLTHIDLSSFNKIKMNGVVKYVQGDLPGLIEQIWQYYPEARFPIGTFQQ</sequence>
<dbReference type="OrthoDB" id="9807210at2"/>
<dbReference type="InterPro" id="IPR006680">
    <property type="entry name" value="Amidohydro-rel"/>
</dbReference>
<evidence type="ECO:0000259" key="2">
    <source>
        <dbReference type="Pfam" id="PF01979"/>
    </source>
</evidence>
<feature type="domain" description="Amidohydrolase-related" evidence="2">
    <location>
        <begin position="157"/>
        <end position="326"/>
    </location>
</feature>
<keyword evidence="1" id="KW-0378">Hydrolase</keyword>
<dbReference type="Proteomes" id="UP000002774">
    <property type="component" value="Chromosome"/>
</dbReference>
<reference evidence="3" key="1">
    <citation type="submission" date="2011-09" db="EMBL/GenBank/DDBJ databases">
        <title>The permanent draft genome of Mucilaginibacter paludis DSM 18603.</title>
        <authorList>
            <consortium name="US DOE Joint Genome Institute (JGI-PGF)"/>
            <person name="Lucas S."/>
            <person name="Han J."/>
            <person name="Lapidus A."/>
            <person name="Bruce D."/>
            <person name="Goodwin L."/>
            <person name="Pitluck S."/>
            <person name="Peters L."/>
            <person name="Kyrpides N."/>
            <person name="Mavromatis K."/>
            <person name="Ivanova N."/>
            <person name="Mikhailova N."/>
            <person name="Held B."/>
            <person name="Detter J.C."/>
            <person name="Tapia R."/>
            <person name="Han C."/>
            <person name="Land M."/>
            <person name="Hauser L."/>
            <person name="Markowitz V."/>
            <person name="Cheng J.-F."/>
            <person name="Hugenholtz P."/>
            <person name="Woyke T."/>
            <person name="Wu D."/>
            <person name="Tindall B."/>
            <person name="Brambilla E."/>
            <person name="Klenk H.-P."/>
            <person name="Eisen J.A."/>
        </authorList>
    </citation>
    <scope>NUCLEOTIDE SEQUENCE [LARGE SCALE GENOMIC DNA]</scope>
    <source>
        <strain evidence="3">DSM 18603</strain>
    </source>
</reference>
<dbReference type="STRING" id="714943.Mucpa_3267"/>
<dbReference type="GO" id="GO:0016810">
    <property type="term" value="F:hydrolase activity, acting on carbon-nitrogen (but not peptide) bonds"/>
    <property type="evidence" value="ECO:0007669"/>
    <property type="project" value="InterPro"/>
</dbReference>
<gene>
    <name evidence="3" type="ORF">Mucpa_3267</name>
</gene>
<protein>
    <submittedName>
        <fullName evidence="3">Amidohydrolase</fullName>
    </submittedName>
</protein>
<organism evidence="3 4">
    <name type="scientific">Mucilaginibacter paludis DSM 18603</name>
    <dbReference type="NCBI Taxonomy" id="714943"/>
    <lineage>
        <taxon>Bacteria</taxon>
        <taxon>Pseudomonadati</taxon>
        <taxon>Bacteroidota</taxon>
        <taxon>Sphingobacteriia</taxon>
        <taxon>Sphingobacteriales</taxon>
        <taxon>Sphingobacteriaceae</taxon>
        <taxon>Mucilaginibacter</taxon>
    </lineage>
</organism>
<dbReference type="InterPro" id="IPR050287">
    <property type="entry name" value="MTA/SAH_deaminase"/>
</dbReference>
<dbReference type="eggNOG" id="COG0402">
    <property type="taxonomic scope" value="Bacteria"/>
</dbReference>
<dbReference type="RefSeq" id="WP_008507795.1">
    <property type="nucleotide sequence ID" value="NZ_CM001403.1"/>
</dbReference>
<evidence type="ECO:0000313" key="3">
    <source>
        <dbReference type="EMBL" id="EHQ27371.1"/>
    </source>
</evidence>
<dbReference type="AlphaFoldDB" id="H1YGA7"/>
<accession>H1YGA7</accession>